<evidence type="ECO:0000313" key="2">
    <source>
        <dbReference type="EMBL" id="CAB4273821.1"/>
    </source>
</evidence>
<evidence type="ECO:0000256" key="1">
    <source>
        <dbReference type="SAM" id="MobiDB-lite"/>
    </source>
</evidence>
<name>A0A6J5UBX3_PRUAR</name>
<sequence length="145" mass="16960">MAFWVQVRGIPFNLCHEDNMFKIKDKIRDMIEYENPNHARGEQRRAATFNRRAKQKEDGARAGKWNRNDVGIASQQLTSQIGVRRDDRADRDLSIQRYTNLPTPFIDPIKFDTKNKKLSRSLVSRRIRGKSRAYPSGIKRGLLHH</sequence>
<evidence type="ECO:0008006" key="4">
    <source>
        <dbReference type="Google" id="ProtNLM"/>
    </source>
</evidence>
<dbReference type="EMBL" id="CAEKDK010000003">
    <property type="protein sequence ID" value="CAB4273821.1"/>
    <property type="molecule type" value="Genomic_DNA"/>
</dbReference>
<protein>
    <recommendedName>
        <fullName evidence="4">DUF4283 domain-containing protein</fullName>
    </recommendedName>
</protein>
<gene>
    <name evidence="2" type="ORF">CURHAP_LOCUS22016</name>
</gene>
<reference evidence="2 3" key="1">
    <citation type="submission" date="2020-05" db="EMBL/GenBank/DDBJ databases">
        <authorList>
            <person name="Campoy J."/>
            <person name="Schneeberger K."/>
            <person name="Spophaly S."/>
        </authorList>
    </citation>
    <scope>NUCLEOTIDE SEQUENCE [LARGE SCALE GENOMIC DNA]</scope>
    <source>
        <strain evidence="2">PruArmRojPasFocal</strain>
    </source>
</reference>
<proteinExistence type="predicted"/>
<accession>A0A6J5UBX3</accession>
<dbReference type="AlphaFoldDB" id="A0A6J5UBX3"/>
<dbReference type="Proteomes" id="UP000507222">
    <property type="component" value="Unassembled WGS sequence"/>
</dbReference>
<evidence type="ECO:0000313" key="3">
    <source>
        <dbReference type="Proteomes" id="UP000507222"/>
    </source>
</evidence>
<feature type="compositionally biased region" description="Basic and acidic residues" evidence="1">
    <location>
        <begin position="36"/>
        <end position="45"/>
    </location>
</feature>
<organism evidence="2 3">
    <name type="scientific">Prunus armeniaca</name>
    <name type="common">Apricot</name>
    <name type="synonym">Armeniaca vulgaris</name>
    <dbReference type="NCBI Taxonomy" id="36596"/>
    <lineage>
        <taxon>Eukaryota</taxon>
        <taxon>Viridiplantae</taxon>
        <taxon>Streptophyta</taxon>
        <taxon>Embryophyta</taxon>
        <taxon>Tracheophyta</taxon>
        <taxon>Spermatophyta</taxon>
        <taxon>Magnoliopsida</taxon>
        <taxon>eudicotyledons</taxon>
        <taxon>Gunneridae</taxon>
        <taxon>Pentapetalae</taxon>
        <taxon>rosids</taxon>
        <taxon>fabids</taxon>
        <taxon>Rosales</taxon>
        <taxon>Rosaceae</taxon>
        <taxon>Amygdaloideae</taxon>
        <taxon>Amygdaleae</taxon>
        <taxon>Prunus</taxon>
    </lineage>
</organism>
<feature type="region of interest" description="Disordered" evidence="1">
    <location>
        <begin position="36"/>
        <end position="69"/>
    </location>
</feature>